<feature type="chain" id="PRO_5043638851" evidence="1">
    <location>
        <begin position="21"/>
        <end position="168"/>
    </location>
</feature>
<keyword evidence="1" id="KW-0732">Signal</keyword>
<sequence length="168" mass="18201">MQTTRVFMTAALLALASASAQTVRVSDPKLPFSVSVPKTWVGVQFKDNISGLSVASAPKAGAALMRFNFIPKQGRKLVLTDEFAGFEQAVKQGGNTLKLVSSKNVSYGGVAGILRTYDMVQKKHPVRMRLWFGNGAKNFYSFQLTDTQANFSKSAPIFAAALSSLKFN</sequence>
<dbReference type="KEGG" id="dsc:ABOD76_14220"/>
<evidence type="ECO:0000256" key="1">
    <source>
        <dbReference type="SAM" id="SignalP"/>
    </source>
</evidence>
<accession>A0AAU7U7C1</accession>
<proteinExistence type="predicted"/>
<gene>
    <name evidence="2" type="ORF">ABOD76_14220</name>
</gene>
<dbReference type="AlphaFoldDB" id="A0AAU7U7C1"/>
<reference evidence="2" key="1">
    <citation type="submission" date="2024-06" db="EMBL/GenBank/DDBJ databases">
        <title>Draft Genome Sequence of Deinococcus sonorensis Type Strain KR-87, a Biofilm Producing Representative of the Genus Deinococcus.</title>
        <authorList>
            <person name="Boren L.S."/>
            <person name="Grosso R.A."/>
            <person name="Hugenberg-Cox A.N."/>
            <person name="Hill J.T.E."/>
            <person name="Albert C.M."/>
            <person name="Tuohy J.M."/>
        </authorList>
    </citation>
    <scope>NUCLEOTIDE SEQUENCE</scope>
    <source>
        <strain evidence="2">KR-87</strain>
    </source>
</reference>
<organism evidence="2">
    <name type="scientific">Deinococcus sonorensis KR-87</name>
    <dbReference type="NCBI Taxonomy" id="694439"/>
    <lineage>
        <taxon>Bacteria</taxon>
        <taxon>Thermotogati</taxon>
        <taxon>Deinococcota</taxon>
        <taxon>Deinococci</taxon>
        <taxon>Deinococcales</taxon>
        <taxon>Deinococcaceae</taxon>
        <taxon>Deinococcus</taxon>
    </lineage>
</organism>
<dbReference type="RefSeq" id="WP_350242630.1">
    <property type="nucleotide sequence ID" value="NZ_CP158299.1"/>
</dbReference>
<feature type="signal peptide" evidence="1">
    <location>
        <begin position="1"/>
        <end position="20"/>
    </location>
</feature>
<evidence type="ECO:0000313" key="2">
    <source>
        <dbReference type="EMBL" id="XBV84593.1"/>
    </source>
</evidence>
<dbReference type="Gene3D" id="3.40.1000.10">
    <property type="entry name" value="Mog1/PsbP, alpha/beta/alpha sandwich"/>
    <property type="match status" value="1"/>
</dbReference>
<dbReference type="EMBL" id="CP158299">
    <property type="protein sequence ID" value="XBV84593.1"/>
    <property type="molecule type" value="Genomic_DNA"/>
</dbReference>
<protein>
    <submittedName>
        <fullName evidence="2">Uncharacterized protein</fullName>
    </submittedName>
</protein>
<name>A0AAU7U7C1_9DEIO</name>